<dbReference type="Proteomes" id="UP000611640">
    <property type="component" value="Chromosome"/>
</dbReference>
<dbReference type="KEGG" id="atl:Athai_11980"/>
<keyword evidence="4" id="KW-1185">Reference proteome</keyword>
<evidence type="ECO:0000259" key="2">
    <source>
        <dbReference type="Pfam" id="PF01636"/>
    </source>
</evidence>
<evidence type="ECO:0000256" key="1">
    <source>
        <dbReference type="SAM" id="MobiDB-lite"/>
    </source>
</evidence>
<dbReference type="EMBL" id="AP023355">
    <property type="protein sequence ID" value="BCJ33695.1"/>
    <property type="molecule type" value="Genomic_DNA"/>
</dbReference>
<protein>
    <recommendedName>
        <fullName evidence="2">Aminoglycoside phosphotransferase domain-containing protein</fullName>
    </recommendedName>
</protein>
<evidence type="ECO:0000313" key="4">
    <source>
        <dbReference type="Proteomes" id="UP000611640"/>
    </source>
</evidence>
<feature type="domain" description="Aminoglycoside phosphotransferase" evidence="2">
    <location>
        <begin position="24"/>
        <end position="241"/>
    </location>
</feature>
<organism evidence="3 4">
    <name type="scientific">Actinocatenispora thailandica</name>
    <dbReference type="NCBI Taxonomy" id="227318"/>
    <lineage>
        <taxon>Bacteria</taxon>
        <taxon>Bacillati</taxon>
        <taxon>Actinomycetota</taxon>
        <taxon>Actinomycetes</taxon>
        <taxon>Micromonosporales</taxon>
        <taxon>Micromonosporaceae</taxon>
        <taxon>Actinocatenispora</taxon>
    </lineage>
</organism>
<dbReference type="Gene3D" id="3.30.200.150">
    <property type="match status" value="1"/>
</dbReference>
<name>A0A7R7DLE7_9ACTN</name>
<proteinExistence type="predicted"/>
<accession>A0A7R7DLE7</accession>
<evidence type="ECO:0000313" key="3">
    <source>
        <dbReference type="EMBL" id="BCJ33695.1"/>
    </source>
</evidence>
<reference evidence="3 4" key="1">
    <citation type="submission" date="2020-08" db="EMBL/GenBank/DDBJ databases">
        <title>Whole genome shotgun sequence of Actinocatenispora thailandica NBRC 105041.</title>
        <authorList>
            <person name="Komaki H."/>
            <person name="Tamura T."/>
        </authorList>
    </citation>
    <scope>NUCLEOTIDE SEQUENCE [LARGE SCALE GENOMIC DNA]</scope>
    <source>
        <strain evidence="3 4">NBRC 105041</strain>
    </source>
</reference>
<feature type="compositionally biased region" description="Basic and acidic residues" evidence="1">
    <location>
        <begin position="330"/>
        <end position="342"/>
    </location>
</feature>
<dbReference type="SUPFAM" id="SSF56112">
    <property type="entry name" value="Protein kinase-like (PK-like)"/>
    <property type="match status" value="1"/>
</dbReference>
<dbReference type="Gene3D" id="3.90.1200.10">
    <property type="match status" value="1"/>
</dbReference>
<sequence length="342" mass="36248">MDESTASRDEAVAFLADQPGAAETLEPLSGGAWSSAWAYRSGGEELVVRFGPEVSWYQADRAAGRFAGPDLPVPEVRAVGTTPAGRAFAVSVRRHGRFLEDTPVELAGALGPTLTRLLVALFRAPASPGAPVGWHQPGTSPASWRDHLLAGLVDDPSNVVNGWGAALAGDPELATLSTAVADRVSTLVEACPERRDLVHGDLLHGNVLLAPDASRVAAVLSWKCSVRGDFLYDAAWCAFWAPFHPGIAAVDPLPGLLTDPSVRADPAALVDAAVRHHCYQLHIGFTHLGWHLWTGDRANLAATAARLAEVLDRGPVRLPVPHRPGAPTGRNDRAGCRDRSSR</sequence>
<feature type="region of interest" description="Disordered" evidence="1">
    <location>
        <begin position="318"/>
        <end position="342"/>
    </location>
</feature>
<dbReference type="InterPro" id="IPR002575">
    <property type="entry name" value="Aminoglycoside_PTrfase"/>
</dbReference>
<gene>
    <name evidence="3" type="ORF">Athai_11980</name>
</gene>
<dbReference type="Pfam" id="PF01636">
    <property type="entry name" value="APH"/>
    <property type="match status" value="1"/>
</dbReference>
<dbReference type="AlphaFoldDB" id="A0A7R7DLE7"/>
<dbReference type="InterPro" id="IPR011009">
    <property type="entry name" value="Kinase-like_dom_sf"/>
</dbReference>
<dbReference type="RefSeq" id="WP_203960547.1">
    <property type="nucleotide sequence ID" value="NZ_AP023355.1"/>
</dbReference>